<comment type="miscellaneous">
    <text evidence="8">This enzyme catalyzes only one turnover and therefore is not strictly catalytic. According to one definition, an enzyme is a biocatalyst that acts repeatedly and over many reaction cycles.</text>
</comment>
<sequence length="175" mass="18473">MDSIPAHVAQRPTTANALLRIPSPVGRLELTADDEGILSLSIETDGQLPLDATAETPSPVLRRAAEQLDEYFAGTRRSFDLPVHLTRGTEFQRSVWARLTSLNYGDVISYGALGSAVGRPGSARAIGGAVGANPVPIIIGCHRVLATSGQITGYSAGQGIPTKAWLLNHEGIAHR</sequence>
<dbReference type="Pfam" id="PF01035">
    <property type="entry name" value="DNA_binding_1"/>
    <property type="match status" value="1"/>
</dbReference>
<dbReference type="PANTHER" id="PTHR10815:SF13">
    <property type="entry name" value="METHYLATED-DNA--PROTEIN-CYSTEINE METHYLTRANSFERASE"/>
    <property type="match status" value="1"/>
</dbReference>
<keyword evidence="5 8" id="KW-0227">DNA damage</keyword>
<evidence type="ECO:0000256" key="7">
    <source>
        <dbReference type="ARBA" id="ARBA00049348"/>
    </source>
</evidence>
<keyword evidence="12" id="KW-1185">Reference proteome</keyword>
<evidence type="ECO:0000256" key="4">
    <source>
        <dbReference type="ARBA" id="ARBA00022679"/>
    </source>
</evidence>
<dbReference type="Pfam" id="PF02870">
    <property type="entry name" value="Methyltransf_1N"/>
    <property type="match status" value="1"/>
</dbReference>
<dbReference type="NCBIfam" id="TIGR00589">
    <property type="entry name" value="ogt"/>
    <property type="match status" value="1"/>
</dbReference>
<dbReference type="SUPFAM" id="SSF46767">
    <property type="entry name" value="Methylated DNA-protein cysteine methyltransferase, C-terminal domain"/>
    <property type="match status" value="1"/>
</dbReference>
<feature type="active site" description="Nucleophile; methyl group acceptor" evidence="8">
    <location>
        <position position="141"/>
    </location>
</feature>
<dbReference type="OrthoDB" id="9802228at2"/>
<dbReference type="GO" id="GO:0032259">
    <property type="term" value="P:methylation"/>
    <property type="evidence" value="ECO:0007669"/>
    <property type="project" value="UniProtKB-KW"/>
</dbReference>
<comment type="subcellular location">
    <subcellularLocation>
        <location evidence="8">Cytoplasm</location>
    </subcellularLocation>
</comment>
<organism evidence="11 12">
    <name type="scientific">Cryobacterium lyxosi</name>
    <dbReference type="NCBI Taxonomy" id="1259228"/>
    <lineage>
        <taxon>Bacteria</taxon>
        <taxon>Bacillati</taxon>
        <taxon>Actinomycetota</taxon>
        <taxon>Actinomycetes</taxon>
        <taxon>Micrococcales</taxon>
        <taxon>Microbacteriaceae</taxon>
        <taxon>Cryobacterium</taxon>
    </lineage>
</organism>
<dbReference type="SUPFAM" id="SSF53155">
    <property type="entry name" value="Methylated DNA-protein cysteine methyltransferase domain"/>
    <property type="match status" value="1"/>
</dbReference>
<dbReference type="InterPro" id="IPR014048">
    <property type="entry name" value="MethylDNA_cys_MeTrfase_DNA-bd"/>
</dbReference>
<evidence type="ECO:0000256" key="8">
    <source>
        <dbReference type="HAMAP-Rule" id="MF_00772"/>
    </source>
</evidence>
<dbReference type="PANTHER" id="PTHR10815">
    <property type="entry name" value="METHYLATED-DNA--PROTEIN-CYSTEINE METHYLTRANSFERASE"/>
    <property type="match status" value="1"/>
</dbReference>
<evidence type="ECO:0000259" key="10">
    <source>
        <dbReference type="Pfam" id="PF02870"/>
    </source>
</evidence>
<feature type="domain" description="Methylated-DNA-[protein]-cysteine S-methyltransferase DNA binding" evidence="9">
    <location>
        <begin position="90"/>
        <end position="172"/>
    </location>
</feature>
<dbReference type="HAMAP" id="MF_00772">
    <property type="entry name" value="OGT"/>
    <property type="match status" value="1"/>
</dbReference>
<keyword evidence="8" id="KW-0963">Cytoplasm</keyword>
<evidence type="ECO:0000256" key="5">
    <source>
        <dbReference type="ARBA" id="ARBA00022763"/>
    </source>
</evidence>
<dbReference type="CDD" id="cd06445">
    <property type="entry name" value="ATase"/>
    <property type="match status" value="1"/>
</dbReference>
<evidence type="ECO:0000256" key="6">
    <source>
        <dbReference type="ARBA" id="ARBA00023204"/>
    </source>
</evidence>
<comment type="catalytic activity">
    <reaction evidence="1 8">
        <text>a 4-O-methyl-thymidine in DNA + L-cysteinyl-[protein] = a thymidine in DNA + S-methyl-L-cysteinyl-[protein]</text>
        <dbReference type="Rhea" id="RHEA:53428"/>
        <dbReference type="Rhea" id="RHEA-COMP:10131"/>
        <dbReference type="Rhea" id="RHEA-COMP:10132"/>
        <dbReference type="Rhea" id="RHEA-COMP:13555"/>
        <dbReference type="Rhea" id="RHEA-COMP:13556"/>
        <dbReference type="ChEBI" id="CHEBI:29950"/>
        <dbReference type="ChEBI" id="CHEBI:82612"/>
        <dbReference type="ChEBI" id="CHEBI:137386"/>
        <dbReference type="ChEBI" id="CHEBI:137387"/>
        <dbReference type="EC" id="2.1.1.63"/>
    </reaction>
</comment>
<comment type="function">
    <text evidence="8">Involved in the cellular defense against the biological effects of O6-methylguanine (O6-MeG) and O4-methylthymine (O4-MeT) in DNA. Repairs the methylated nucleobase in DNA by stoichiometrically transferring the methyl group to a cysteine residue in the enzyme. This is a suicide reaction: the enzyme is irreversibly inactivated.</text>
</comment>
<comment type="similarity">
    <text evidence="2 8">Belongs to the MGMT family.</text>
</comment>
<dbReference type="FunFam" id="1.10.10.10:FF:000214">
    <property type="entry name" value="Methylated-DNA--protein-cysteine methyltransferase"/>
    <property type="match status" value="1"/>
</dbReference>
<evidence type="ECO:0000256" key="1">
    <source>
        <dbReference type="ARBA" id="ARBA00001286"/>
    </source>
</evidence>
<dbReference type="RefSeq" id="WP_104197084.1">
    <property type="nucleotide sequence ID" value="NZ_SOGT01000014.1"/>
</dbReference>
<keyword evidence="3 8" id="KW-0489">Methyltransferase</keyword>
<dbReference type="Gene3D" id="3.30.160.70">
    <property type="entry name" value="Methylated DNA-protein cysteine methyltransferase domain"/>
    <property type="match status" value="1"/>
</dbReference>
<dbReference type="InterPro" id="IPR036631">
    <property type="entry name" value="MGMT_N_sf"/>
</dbReference>
<evidence type="ECO:0000313" key="12">
    <source>
        <dbReference type="Proteomes" id="UP000298424"/>
    </source>
</evidence>
<feature type="domain" description="Methylguanine DNA methyltransferase ribonuclease-like" evidence="10">
    <location>
        <begin position="22"/>
        <end position="84"/>
    </location>
</feature>
<keyword evidence="4 8" id="KW-0808">Transferase</keyword>
<comment type="catalytic activity">
    <reaction evidence="7 8">
        <text>a 6-O-methyl-2'-deoxyguanosine in DNA + L-cysteinyl-[protein] = S-methyl-L-cysteinyl-[protein] + a 2'-deoxyguanosine in DNA</text>
        <dbReference type="Rhea" id="RHEA:24000"/>
        <dbReference type="Rhea" id="RHEA-COMP:10131"/>
        <dbReference type="Rhea" id="RHEA-COMP:10132"/>
        <dbReference type="Rhea" id="RHEA-COMP:11367"/>
        <dbReference type="Rhea" id="RHEA-COMP:11368"/>
        <dbReference type="ChEBI" id="CHEBI:29950"/>
        <dbReference type="ChEBI" id="CHEBI:82612"/>
        <dbReference type="ChEBI" id="CHEBI:85445"/>
        <dbReference type="ChEBI" id="CHEBI:85448"/>
        <dbReference type="EC" id="2.1.1.63"/>
    </reaction>
</comment>
<dbReference type="InterPro" id="IPR023546">
    <property type="entry name" value="MGMT"/>
</dbReference>
<evidence type="ECO:0000259" key="9">
    <source>
        <dbReference type="Pfam" id="PF01035"/>
    </source>
</evidence>
<dbReference type="AlphaFoldDB" id="A0A4R8ZBW8"/>
<dbReference type="InterPro" id="IPR036388">
    <property type="entry name" value="WH-like_DNA-bd_sf"/>
</dbReference>
<dbReference type="GO" id="GO:0005737">
    <property type="term" value="C:cytoplasm"/>
    <property type="evidence" value="ECO:0007669"/>
    <property type="project" value="UniProtKB-SubCell"/>
</dbReference>
<evidence type="ECO:0000256" key="2">
    <source>
        <dbReference type="ARBA" id="ARBA00008711"/>
    </source>
</evidence>
<comment type="caution">
    <text evidence="11">The sequence shown here is derived from an EMBL/GenBank/DDBJ whole genome shotgun (WGS) entry which is preliminary data.</text>
</comment>
<dbReference type="GO" id="GO:0003908">
    <property type="term" value="F:methylated-DNA-[protein]-cysteine S-methyltransferase activity"/>
    <property type="evidence" value="ECO:0007669"/>
    <property type="project" value="UniProtKB-UniRule"/>
</dbReference>
<dbReference type="InterPro" id="IPR008332">
    <property type="entry name" value="MethylG_MeTrfase_N"/>
</dbReference>
<dbReference type="GO" id="GO:0006307">
    <property type="term" value="P:DNA alkylation repair"/>
    <property type="evidence" value="ECO:0007669"/>
    <property type="project" value="UniProtKB-UniRule"/>
</dbReference>
<keyword evidence="6 8" id="KW-0234">DNA repair</keyword>
<dbReference type="InterPro" id="IPR036217">
    <property type="entry name" value="MethylDNA_cys_MeTrfase_DNAb"/>
</dbReference>
<evidence type="ECO:0000313" key="11">
    <source>
        <dbReference type="EMBL" id="TFD24617.1"/>
    </source>
</evidence>
<reference evidence="11 12" key="1">
    <citation type="submission" date="2019-03" db="EMBL/GenBank/DDBJ databases">
        <title>Genomics of glacier-inhabiting Cryobacterium strains.</title>
        <authorList>
            <person name="Liu Q."/>
            <person name="Xin Y.-H."/>
        </authorList>
    </citation>
    <scope>NUCLEOTIDE SEQUENCE [LARGE SCALE GENOMIC DNA]</scope>
    <source>
        <strain evidence="11 12">TMT1-1</strain>
    </source>
</reference>
<evidence type="ECO:0000256" key="3">
    <source>
        <dbReference type="ARBA" id="ARBA00022603"/>
    </source>
</evidence>
<dbReference type="Gene3D" id="1.10.10.10">
    <property type="entry name" value="Winged helix-like DNA-binding domain superfamily/Winged helix DNA-binding domain"/>
    <property type="match status" value="1"/>
</dbReference>
<accession>A0A4R8ZBW8</accession>
<dbReference type="EMBL" id="SOGT01000014">
    <property type="protein sequence ID" value="TFD24617.1"/>
    <property type="molecule type" value="Genomic_DNA"/>
</dbReference>
<name>A0A4R8ZBW8_9MICO</name>
<dbReference type="Proteomes" id="UP000298424">
    <property type="component" value="Unassembled WGS sequence"/>
</dbReference>
<gene>
    <name evidence="11" type="ORF">E3T27_13360</name>
</gene>
<protein>
    <recommendedName>
        <fullName evidence="8">Methylated-DNA--protein-cysteine methyltransferase</fullName>
        <ecNumber evidence="8">2.1.1.63</ecNumber>
    </recommendedName>
    <alternativeName>
        <fullName evidence="8">6-O-methylguanine-DNA methyltransferase</fullName>
        <shortName evidence="8">MGMT</shortName>
    </alternativeName>
    <alternativeName>
        <fullName evidence="8">O-6-methylguanine-DNA-alkyltransferase</fullName>
    </alternativeName>
</protein>
<dbReference type="EC" id="2.1.1.63" evidence="8"/>
<proteinExistence type="inferred from homology"/>